<protein>
    <submittedName>
        <fullName evidence="2">Uncharacterized protein</fullName>
    </submittedName>
</protein>
<dbReference type="EMBL" id="BMAW01098126">
    <property type="protein sequence ID" value="GFS83200.1"/>
    <property type="molecule type" value="Genomic_DNA"/>
</dbReference>
<evidence type="ECO:0000313" key="2">
    <source>
        <dbReference type="EMBL" id="GFS83200.1"/>
    </source>
</evidence>
<name>A0A8X6T6K9_NEPPI</name>
<accession>A0A8X6T6K9</accession>
<gene>
    <name evidence="2" type="ORF">NPIL_397391</name>
</gene>
<comment type="caution">
    <text evidence="2">The sequence shown here is derived from an EMBL/GenBank/DDBJ whole genome shotgun (WGS) entry which is preliminary data.</text>
</comment>
<keyword evidence="3" id="KW-1185">Reference proteome</keyword>
<reference evidence="2" key="1">
    <citation type="submission" date="2020-08" db="EMBL/GenBank/DDBJ databases">
        <title>Multicomponent nature underlies the extraordinary mechanical properties of spider dragline silk.</title>
        <authorList>
            <person name="Kono N."/>
            <person name="Nakamura H."/>
            <person name="Mori M."/>
            <person name="Yoshida Y."/>
            <person name="Ohtoshi R."/>
            <person name="Malay A.D."/>
            <person name="Moran D.A.P."/>
            <person name="Tomita M."/>
            <person name="Numata K."/>
            <person name="Arakawa K."/>
        </authorList>
    </citation>
    <scope>NUCLEOTIDE SEQUENCE</scope>
</reference>
<organism evidence="2 3">
    <name type="scientific">Nephila pilipes</name>
    <name type="common">Giant wood spider</name>
    <name type="synonym">Nephila maculata</name>
    <dbReference type="NCBI Taxonomy" id="299642"/>
    <lineage>
        <taxon>Eukaryota</taxon>
        <taxon>Metazoa</taxon>
        <taxon>Ecdysozoa</taxon>
        <taxon>Arthropoda</taxon>
        <taxon>Chelicerata</taxon>
        <taxon>Arachnida</taxon>
        <taxon>Araneae</taxon>
        <taxon>Araneomorphae</taxon>
        <taxon>Entelegynae</taxon>
        <taxon>Araneoidea</taxon>
        <taxon>Nephilidae</taxon>
        <taxon>Nephila</taxon>
    </lineage>
</organism>
<evidence type="ECO:0000313" key="3">
    <source>
        <dbReference type="Proteomes" id="UP000887013"/>
    </source>
</evidence>
<sequence length="135" mass="15249">MPKCCLCGGNHPASYLACPRNPINHPPKPKEKTPPENRWSCRAMTSTPLQEAQAKAVPIASVEEFPPLPSKPETRKKQPKMTEASLEDPFSVLKSEKCQTLYRELQQFVNIANNIPTKAVRMAALFRFIEEEDEQ</sequence>
<evidence type="ECO:0000256" key="1">
    <source>
        <dbReference type="SAM" id="MobiDB-lite"/>
    </source>
</evidence>
<dbReference type="AlphaFoldDB" id="A0A8X6T6K9"/>
<proteinExistence type="predicted"/>
<dbReference type="Proteomes" id="UP000887013">
    <property type="component" value="Unassembled WGS sequence"/>
</dbReference>
<feature type="region of interest" description="Disordered" evidence="1">
    <location>
        <begin position="18"/>
        <end position="88"/>
    </location>
</feature>